<evidence type="ECO:0000313" key="4">
    <source>
        <dbReference type="Proteomes" id="UP000093276"/>
    </source>
</evidence>
<dbReference type="SUPFAM" id="SSF117281">
    <property type="entry name" value="Kelch motif"/>
    <property type="match status" value="1"/>
</dbReference>
<proteinExistence type="predicted"/>
<dbReference type="InterPro" id="IPR015915">
    <property type="entry name" value="Kelch-typ_b-propeller"/>
</dbReference>
<evidence type="ECO:0000313" key="3">
    <source>
        <dbReference type="EMBL" id="AOC93796.1"/>
    </source>
</evidence>
<evidence type="ECO:0000256" key="2">
    <source>
        <dbReference type="ARBA" id="ARBA00022737"/>
    </source>
</evidence>
<gene>
    <name evidence="3" type="ORF">BB050_00647</name>
</gene>
<dbReference type="InterPro" id="IPR051746">
    <property type="entry name" value="Kelch_domain_containing_8"/>
</dbReference>
<dbReference type="PANTHER" id="PTHR46260:SF3">
    <property type="entry name" value="RING-TYPE DOMAIN-CONTAINING PROTEIN"/>
    <property type="match status" value="1"/>
</dbReference>
<reference evidence="3 4" key="1">
    <citation type="submission" date="2016-08" db="EMBL/GenBank/DDBJ databases">
        <title>Complete genome sequence of Flavobacterium johnsoniae strain GSE09, a volatile-producing biocontrol agent isolated from cucumber (Cucumis sativus).</title>
        <authorList>
            <person name="Jeong J.-J."/>
            <person name="Oh J.Y."/>
            <person name="Jim Y.J."/>
            <person name="Sang M.K."/>
            <person name="Kim K.D."/>
        </authorList>
    </citation>
    <scope>NUCLEOTIDE SEQUENCE [LARGE SCALE GENOMIC DNA]</scope>
    <source>
        <strain evidence="3 4">GSE09</strain>
    </source>
</reference>
<dbReference type="Pfam" id="PF13715">
    <property type="entry name" value="CarbopepD_reg_2"/>
    <property type="match status" value="1"/>
</dbReference>
<accession>A0AAC9CXB9</accession>
<dbReference type="SUPFAM" id="SSF49464">
    <property type="entry name" value="Carboxypeptidase regulatory domain-like"/>
    <property type="match status" value="1"/>
</dbReference>
<sequence length="464" mass="53259">MLKPKEMAKTILLFLVFIPFFSISQNINGEVISKKDSLPIDNINVFALSSKVGTTTDRNGKFSLKLLFQFKDDEILEFTHIGFTTIKINLKDLKKSNFRIFMTNEVEDLSELKITANYQLKLKPKLDFNKLNPLKYPIFSFGSFLNDGKIYVIGGNGSNEADSWKKVATEKPDPTLKDFQNELSRNSTFLFYKGDFCTYDISNDNWEITPVKFIKRAHHNIHLYNNSVYVLGGKRISANGKFEYLQDQIEVLSLAGQTITVDNTNPHQAADFASFTYKDNIIIMGGSEKMTESGKKTFTNKTHLYNITSGYWYELDNMPTAKETTGILIDDKIYLIGGNNGQPLSKIETFNLITQKWETEGELFSELERPAIACHNDVVYFFEDTKMYTYQLKTRQLKEYKIELGLKFSAMYFYNDKLYIIGGYTYNDYSKTPSANTYSISIDEFETTKPNRIKTLGSNSIKIN</sequence>
<dbReference type="InterPro" id="IPR008969">
    <property type="entry name" value="CarboxyPept-like_regulatory"/>
</dbReference>
<dbReference type="Pfam" id="PF24681">
    <property type="entry name" value="Kelch_KLHDC2_KLHL20_DRC7"/>
    <property type="match status" value="1"/>
</dbReference>
<organism evidence="3 4">
    <name type="scientific">Flavobacterium anhuiense</name>
    <dbReference type="NCBI Taxonomy" id="459526"/>
    <lineage>
        <taxon>Bacteria</taxon>
        <taxon>Pseudomonadati</taxon>
        <taxon>Bacteroidota</taxon>
        <taxon>Flavobacteriia</taxon>
        <taxon>Flavobacteriales</taxon>
        <taxon>Flavobacteriaceae</taxon>
        <taxon>Flavobacterium</taxon>
    </lineage>
</organism>
<name>A0AAC9CXB9_9FLAO</name>
<keyword evidence="2" id="KW-0677">Repeat</keyword>
<dbReference type="Gene3D" id="2.120.10.80">
    <property type="entry name" value="Kelch-type beta propeller"/>
    <property type="match status" value="1"/>
</dbReference>
<protein>
    <submittedName>
        <fullName evidence="3">Kelch motif protein</fullName>
    </submittedName>
</protein>
<evidence type="ECO:0000256" key="1">
    <source>
        <dbReference type="ARBA" id="ARBA00022441"/>
    </source>
</evidence>
<dbReference type="KEGG" id="fjg:BB050_00647"/>
<dbReference type="EMBL" id="CP016907">
    <property type="protein sequence ID" value="AOC93796.1"/>
    <property type="molecule type" value="Genomic_DNA"/>
</dbReference>
<keyword evidence="1" id="KW-0880">Kelch repeat</keyword>
<dbReference type="AlphaFoldDB" id="A0AAC9CXB9"/>
<dbReference type="PANTHER" id="PTHR46260">
    <property type="entry name" value="RING-TYPE DOMAIN-CONTAINING PROTEIN"/>
    <property type="match status" value="1"/>
</dbReference>
<dbReference type="Proteomes" id="UP000093276">
    <property type="component" value="Chromosome"/>
</dbReference>